<dbReference type="Pfam" id="PF09391">
    <property type="entry name" value="DUF2000"/>
    <property type="match status" value="1"/>
</dbReference>
<organism evidence="1 2">
    <name type="scientific">Lacrimispora amygdalina</name>
    <dbReference type="NCBI Taxonomy" id="253257"/>
    <lineage>
        <taxon>Bacteria</taxon>
        <taxon>Bacillati</taxon>
        <taxon>Bacillota</taxon>
        <taxon>Clostridia</taxon>
        <taxon>Lachnospirales</taxon>
        <taxon>Lachnospiraceae</taxon>
        <taxon>Lacrimispora</taxon>
    </lineage>
</organism>
<sequence length="140" mass="15244">MNEVDMKCVMVIDSELPVGIVANTSAVLGITLGKLVPELVGHDVTDASSQAHLGIIKIPVTMLRGDKEILKNLRERLYGVDFSDLIVADFSDVAQSCKTYDEYIVKEAVAFEQDHTYLGIAICGSKKKVNKLTGSMSLLK</sequence>
<dbReference type="RefSeq" id="WP_117420197.1">
    <property type="nucleotide sequence ID" value="NZ_QOHO01000136.1"/>
</dbReference>
<evidence type="ECO:0000313" key="1">
    <source>
        <dbReference type="EMBL" id="RFZ75608.1"/>
    </source>
</evidence>
<dbReference type="SUPFAM" id="SSF102462">
    <property type="entry name" value="Peptidyl-tRNA hydrolase II"/>
    <property type="match status" value="1"/>
</dbReference>
<protein>
    <submittedName>
        <fullName evidence="1">DUF2000 domain-containing protein</fullName>
    </submittedName>
</protein>
<accession>A0A3E2N3R0</accession>
<comment type="caution">
    <text evidence="1">The sequence shown here is derived from an EMBL/GenBank/DDBJ whole genome shotgun (WGS) entry which is preliminary data.</text>
</comment>
<dbReference type="EMBL" id="QOHO01000136">
    <property type="protein sequence ID" value="RFZ75608.1"/>
    <property type="molecule type" value="Genomic_DNA"/>
</dbReference>
<dbReference type="AlphaFoldDB" id="A0A3E2N3R0"/>
<proteinExistence type="predicted"/>
<name>A0A3E2N3R0_9FIRM</name>
<dbReference type="Proteomes" id="UP000260680">
    <property type="component" value="Unassembled WGS sequence"/>
</dbReference>
<gene>
    <name evidence="1" type="ORF">DS742_28050</name>
</gene>
<evidence type="ECO:0000313" key="2">
    <source>
        <dbReference type="Proteomes" id="UP000260680"/>
    </source>
</evidence>
<dbReference type="Gene3D" id="3.40.1490.10">
    <property type="entry name" value="Bit1"/>
    <property type="match status" value="1"/>
</dbReference>
<dbReference type="PIRSF" id="PIRSF033736">
    <property type="entry name" value="UCP033763"/>
    <property type="match status" value="1"/>
</dbReference>
<dbReference type="InterPro" id="IPR017021">
    <property type="entry name" value="UCP033763"/>
</dbReference>
<dbReference type="OrthoDB" id="1045582at2"/>
<dbReference type="InterPro" id="IPR018988">
    <property type="entry name" value="DUF2000"/>
</dbReference>
<dbReference type="InterPro" id="IPR023476">
    <property type="entry name" value="Pep_tRNA_hydro_II_dom_sf"/>
</dbReference>
<reference evidence="1 2" key="1">
    <citation type="submission" date="2018-07" db="EMBL/GenBank/DDBJ databases">
        <title>New species, Clostridium PI-S10-A1B.</title>
        <authorList>
            <person name="Krishna G."/>
            <person name="Summeta K."/>
            <person name="Shikha S."/>
            <person name="Prabhu P.B."/>
            <person name="Suresh K."/>
        </authorList>
    </citation>
    <scope>NUCLEOTIDE SEQUENCE [LARGE SCALE GENOMIC DNA]</scope>
    <source>
        <strain evidence="1 2">PI-S10-A1B</strain>
    </source>
</reference>